<evidence type="ECO:0000256" key="1">
    <source>
        <dbReference type="SAM" id="MobiDB-lite"/>
    </source>
</evidence>
<dbReference type="Proteomes" id="UP001345013">
    <property type="component" value="Unassembled WGS sequence"/>
</dbReference>
<dbReference type="InterPro" id="IPR059095">
    <property type="entry name" value="Znf_C2H2_17_2nd"/>
</dbReference>
<keyword evidence="5" id="KW-1185">Reference proteome</keyword>
<dbReference type="EMBL" id="JAVRRG010000009">
    <property type="protein sequence ID" value="KAK5099597.1"/>
    <property type="molecule type" value="Genomic_DNA"/>
</dbReference>
<name>A0ABR0KLB3_9EURO</name>
<feature type="region of interest" description="Disordered" evidence="1">
    <location>
        <begin position="207"/>
        <end position="254"/>
    </location>
</feature>
<evidence type="ECO:0000313" key="4">
    <source>
        <dbReference type="EMBL" id="KAK5099597.1"/>
    </source>
</evidence>
<evidence type="ECO:0000313" key="5">
    <source>
        <dbReference type="Proteomes" id="UP001345013"/>
    </source>
</evidence>
<feature type="domain" description="C2H2-domain containing protein second zinc finger" evidence="2">
    <location>
        <begin position="176"/>
        <end position="207"/>
    </location>
</feature>
<feature type="compositionally biased region" description="Low complexity" evidence="1">
    <location>
        <begin position="60"/>
        <end position="76"/>
    </location>
</feature>
<reference evidence="4 5" key="1">
    <citation type="submission" date="2023-08" db="EMBL/GenBank/DDBJ databases">
        <title>Black Yeasts Isolated from many extreme environments.</title>
        <authorList>
            <person name="Coleine C."/>
            <person name="Stajich J.E."/>
            <person name="Selbmann L."/>
        </authorList>
    </citation>
    <scope>NUCLEOTIDE SEQUENCE [LARGE SCALE GENOMIC DNA]</scope>
    <source>
        <strain evidence="4 5">CCFEE 5885</strain>
    </source>
</reference>
<feature type="region of interest" description="Disordered" evidence="1">
    <location>
        <begin position="50"/>
        <end position="97"/>
    </location>
</feature>
<feature type="domain" description="C2H2-domain containing protein first zinc finger" evidence="3">
    <location>
        <begin position="135"/>
        <end position="168"/>
    </location>
</feature>
<dbReference type="Pfam" id="PF26176">
    <property type="entry name" value="zf_C2H2_17_2"/>
    <property type="match status" value="1"/>
</dbReference>
<dbReference type="Pfam" id="PF26177">
    <property type="entry name" value="zf_C2H2_17_1st"/>
    <property type="match status" value="1"/>
</dbReference>
<dbReference type="Gene3D" id="3.30.160.60">
    <property type="entry name" value="Classic Zinc Finger"/>
    <property type="match status" value="1"/>
</dbReference>
<feature type="compositionally biased region" description="Basic and acidic residues" evidence="1">
    <location>
        <begin position="77"/>
        <end position="97"/>
    </location>
</feature>
<evidence type="ECO:0000259" key="2">
    <source>
        <dbReference type="Pfam" id="PF26176"/>
    </source>
</evidence>
<organism evidence="4 5">
    <name type="scientific">Lithohypha guttulata</name>
    <dbReference type="NCBI Taxonomy" id="1690604"/>
    <lineage>
        <taxon>Eukaryota</taxon>
        <taxon>Fungi</taxon>
        <taxon>Dikarya</taxon>
        <taxon>Ascomycota</taxon>
        <taxon>Pezizomycotina</taxon>
        <taxon>Eurotiomycetes</taxon>
        <taxon>Chaetothyriomycetidae</taxon>
        <taxon>Chaetothyriales</taxon>
        <taxon>Trichomeriaceae</taxon>
        <taxon>Lithohypha</taxon>
    </lineage>
</organism>
<accession>A0ABR0KLB3</accession>
<proteinExistence type="predicted"/>
<gene>
    <name evidence="4" type="ORF">LTR24_001256</name>
</gene>
<evidence type="ECO:0000259" key="3">
    <source>
        <dbReference type="Pfam" id="PF26177"/>
    </source>
</evidence>
<sequence>MPPTPPTDPMFDNLDLFNTGKNEHMSFMGLPDAALPECEYLGVSKLQFSSGPVRHHQPRPIRSASERSPISSASGSPKDEPVERTKNNPRNDPRYDVKADKNGLYHCPYVGTEGCTHKPTKQKCIYAKNLDSHLKPYTCKHGVDDETCRGLRFSSNACLFRHEREMHGMHNHGINPYLCKFPGCERARHDNGFPRRWNQRDHMKRVHGWEEPDNDNETSAAYADAPRRRKGPGASSSVAMKRTGSARAQANYSYGPRNVSAPRYTAQMQRELQAHNIMIPDMIVDPANYGPQQMMTQAYGPGPIYMQSTY</sequence>
<dbReference type="InterPro" id="IPR059009">
    <property type="entry name" value="Znf_C2H2_17_1st"/>
</dbReference>
<comment type="caution">
    <text evidence="4">The sequence shown here is derived from an EMBL/GenBank/DDBJ whole genome shotgun (WGS) entry which is preliminary data.</text>
</comment>
<protein>
    <submittedName>
        <fullName evidence="4">Uncharacterized protein</fullName>
    </submittedName>
</protein>